<keyword evidence="1" id="KW-0472">Membrane</keyword>
<feature type="transmembrane region" description="Helical" evidence="1">
    <location>
        <begin position="45"/>
        <end position="64"/>
    </location>
</feature>
<evidence type="ECO:0000313" key="2">
    <source>
        <dbReference type="EMBL" id="TCP49346.1"/>
    </source>
</evidence>
<evidence type="ECO:0000313" key="3">
    <source>
        <dbReference type="Proteomes" id="UP000294911"/>
    </source>
</evidence>
<organism evidence="2 3">
    <name type="scientific">Tamaricihabitans halophyticus</name>
    <dbReference type="NCBI Taxonomy" id="1262583"/>
    <lineage>
        <taxon>Bacteria</taxon>
        <taxon>Bacillati</taxon>
        <taxon>Actinomycetota</taxon>
        <taxon>Actinomycetes</taxon>
        <taxon>Pseudonocardiales</taxon>
        <taxon>Pseudonocardiaceae</taxon>
        <taxon>Tamaricihabitans</taxon>
    </lineage>
</organism>
<name>A0A4V2ST43_9PSEU</name>
<proteinExistence type="predicted"/>
<dbReference type="Proteomes" id="UP000294911">
    <property type="component" value="Unassembled WGS sequence"/>
</dbReference>
<keyword evidence="1" id="KW-1133">Transmembrane helix</keyword>
<evidence type="ECO:0008006" key="4">
    <source>
        <dbReference type="Google" id="ProtNLM"/>
    </source>
</evidence>
<dbReference type="RefSeq" id="WP_132878637.1">
    <property type="nucleotide sequence ID" value="NZ_SLXQ01000009.1"/>
</dbReference>
<evidence type="ECO:0000256" key="1">
    <source>
        <dbReference type="SAM" id="Phobius"/>
    </source>
</evidence>
<dbReference type="AlphaFoldDB" id="A0A4V2ST43"/>
<dbReference type="EMBL" id="SLXQ01000009">
    <property type="protein sequence ID" value="TCP49346.1"/>
    <property type="molecule type" value="Genomic_DNA"/>
</dbReference>
<dbReference type="OrthoDB" id="3557161at2"/>
<keyword evidence="3" id="KW-1185">Reference proteome</keyword>
<gene>
    <name evidence="2" type="ORF">EV191_109168</name>
</gene>
<keyword evidence="1" id="KW-0812">Transmembrane</keyword>
<reference evidence="2 3" key="1">
    <citation type="submission" date="2019-03" db="EMBL/GenBank/DDBJ databases">
        <title>Genomic Encyclopedia of Type Strains, Phase IV (KMG-IV): sequencing the most valuable type-strain genomes for metagenomic binning, comparative biology and taxonomic classification.</title>
        <authorList>
            <person name="Goeker M."/>
        </authorList>
    </citation>
    <scope>NUCLEOTIDE SEQUENCE [LARGE SCALE GENOMIC DNA]</scope>
    <source>
        <strain evidence="2 3">DSM 45765</strain>
    </source>
</reference>
<feature type="transmembrane region" description="Helical" evidence="1">
    <location>
        <begin position="20"/>
        <end position="39"/>
    </location>
</feature>
<comment type="caution">
    <text evidence="2">The sequence shown here is derived from an EMBL/GenBank/DDBJ whole genome shotgun (WGS) entry which is preliminary data.</text>
</comment>
<accession>A0A4V2ST43</accession>
<sequence length="160" mass="16830">MAAHLRYERAGLRMPKGIRIAMYGMLALCVAITVAVWVAGGEDTVDAVIATVVLLVVPLGCLAVRGRITVDEDALVLAVRPVFRKTIPLREVVAVRVGEVHPLRDFGGSGYRVRGGGRIGFVHEAGPSVEVTTEAGKTYTISDPAAERLAAVLKDGAGLG</sequence>
<protein>
    <recommendedName>
        <fullName evidence="4">PH (Pleckstrin Homology) domain-containing protein</fullName>
    </recommendedName>
</protein>